<feature type="region of interest" description="Disordered" evidence="1">
    <location>
        <begin position="88"/>
        <end position="116"/>
    </location>
</feature>
<feature type="compositionally biased region" description="Basic and acidic residues" evidence="1">
    <location>
        <begin position="88"/>
        <end position="104"/>
    </location>
</feature>
<dbReference type="STRING" id="1137280.D777_02409"/>
<sequence length="268" mass="28309">MTHTEAERQFYLGMAGVSLWYAREHLPGAAPSPEFVFPEEVSTPVPEPGVQPVAREFPRPVAAEVLPTGPGGAHGKPDLQALMVGGKESKVPEPKPVSETESRALPEVAGGSSEDSAGVTDVVARAEAIPLNLKAWGGNRFCLACGLADDASNRLQETLALNIMKSIGEVAPSALGPLRWPVFNNVKVPGNSSSDLASVMSDVFTAFKGRTLILLHSGDESSTGKIEQLLLDAGLDQGLVYRHSLAELSSSPELKRALWSQLRPLAAG</sequence>
<accession>A0A072N173</accession>
<dbReference type="PATRIC" id="fig|1137280.3.peg.2225"/>
<organism evidence="2 3">
    <name type="scientific">Marinobacter nitratireducens</name>
    <dbReference type="NCBI Taxonomy" id="1137280"/>
    <lineage>
        <taxon>Bacteria</taxon>
        <taxon>Pseudomonadati</taxon>
        <taxon>Pseudomonadota</taxon>
        <taxon>Gammaproteobacteria</taxon>
        <taxon>Pseudomonadales</taxon>
        <taxon>Marinobacteraceae</taxon>
        <taxon>Marinobacter</taxon>
    </lineage>
</organism>
<proteinExistence type="predicted"/>
<dbReference type="OrthoDB" id="6362681at2"/>
<dbReference type="EMBL" id="ANIE01000006">
    <property type="protein sequence ID" value="KEF31256.1"/>
    <property type="molecule type" value="Genomic_DNA"/>
</dbReference>
<name>A0A072N173_9GAMM</name>
<evidence type="ECO:0000256" key="1">
    <source>
        <dbReference type="SAM" id="MobiDB-lite"/>
    </source>
</evidence>
<dbReference type="AlphaFoldDB" id="A0A072N173"/>
<evidence type="ECO:0000313" key="3">
    <source>
        <dbReference type="Proteomes" id="UP000035057"/>
    </source>
</evidence>
<keyword evidence="3" id="KW-1185">Reference proteome</keyword>
<dbReference type="RefSeq" id="WP_036131982.1">
    <property type="nucleotide sequence ID" value="NZ_ANIE01000006.1"/>
</dbReference>
<dbReference type="Proteomes" id="UP000035057">
    <property type="component" value="Unassembled WGS sequence"/>
</dbReference>
<protein>
    <recommendedName>
        <fullName evidence="4">2-isopropylmalate synthase</fullName>
    </recommendedName>
</protein>
<evidence type="ECO:0000313" key="2">
    <source>
        <dbReference type="EMBL" id="KEF31256.1"/>
    </source>
</evidence>
<comment type="caution">
    <text evidence="2">The sequence shown here is derived from an EMBL/GenBank/DDBJ whole genome shotgun (WGS) entry which is preliminary data.</text>
</comment>
<evidence type="ECO:0008006" key="4">
    <source>
        <dbReference type="Google" id="ProtNLM"/>
    </source>
</evidence>
<reference evidence="2 3" key="1">
    <citation type="submission" date="2012-12" db="EMBL/GenBank/DDBJ databases">
        <title>Genome assembly of Marinobacter sp. AK21.</title>
        <authorList>
            <person name="Khatri I."/>
            <person name="Kumar R."/>
            <person name="Vaidya B."/>
            <person name="Subramanian S."/>
            <person name="Pinnaka A."/>
        </authorList>
    </citation>
    <scope>NUCLEOTIDE SEQUENCE [LARGE SCALE GENOMIC DNA]</scope>
    <source>
        <strain evidence="2 3">AK21</strain>
    </source>
</reference>
<gene>
    <name evidence="2" type="ORF">D777_02409</name>
</gene>